<gene>
    <name evidence="2" type="ORF">B296_00026691</name>
</gene>
<evidence type="ECO:0000256" key="1">
    <source>
        <dbReference type="SAM" id="Coils"/>
    </source>
</evidence>
<accession>A0A427A1V4</accession>
<evidence type="ECO:0000313" key="3">
    <source>
        <dbReference type="Proteomes" id="UP000287651"/>
    </source>
</evidence>
<name>A0A427A1V4_ENSVE</name>
<feature type="coiled-coil region" evidence="1">
    <location>
        <begin position="107"/>
        <end position="134"/>
    </location>
</feature>
<reference evidence="2 3" key="1">
    <citation type="journal article" date="2014" name="Agronomy (Basel)">
        <title>A Draft Genome Sequence for Ensete ventricosum, the Drought-Tolerant Tree Against Hunger.</title>
        <authorList>
            <person name="Harrison J."/>
            <person name="Moore K.A."/>
            <person name="Paszkiewicz K."/>
            <person name="Jones T."/>
            <person name="Grant M."/>
            <person name="Ambacheew D."/>
            <person name="Muzemil S."/>
            <person name="Studholme D.J."/>
        </authorList>
    </citation>
    <scope>NUCLEOTIDE SEQUENCE [LARGE SCALE GENOMIC DNA]</scope>
</reference>
<dbReference type="AlphaFoldDB" id="A0A427A1V4"/>
<organism evidence="2 3">
    <name type="scientific">Ensete ventricosum</name>
    <name type="common">Abyssinian banana</name>
    <name type="synonym">Musa ensete</name>
    <dbReference type="NCBI Taxonomy" id="4639"/>
    <lineage>
        <taxon>Eukaryota</taxon>
        <taxon>Viridiplantae</taxon>
        <taxon>Streptophyta</taxon>
        <taxon>Embryophyta</taxon>
        <taxon>Tracheophyta</taxon>
        <taxon>Spermatophyta</taxon>
        <taxon>Magnoliopsida</taxon>
        <taxon>Liliopsida</taxon>
        <taxon>Zingiberales</taxon>
        <taxon>Musaceae</taxon>
        <taxon>Ensete</taxon>
    </lineage>
</organism>
<evidence type="ECO:0000313" key="2">
    <source>
        <dbReference type="EMBL" id="RRT70237.1"/>
    </source>
</evidence>
<keyword evidence="1" id="KW-0175">Coiled coil</keyword>
<proteinExistence type="predicted"/>
<dbReference type="Proteomes" id="UP000287651">
    <property type="component" value="Unassembled WGS sequence"/>
</dbReference>
<dbReference type="EMBL" id="AMZH03004088">
    <property type="protein sequence ID" value="RRT70237.1"/>
    <property type="molecule type" value="Genomic_DNA"/>
</dbReference>
<comment type="caution">
    <text evidence="2">The sequence shown here is derived from an EMBL/GenBank/DDBJ whole genome shotgun (WGS) entry which is preliminary data.</text>
</comment>
<protein>
    <submittedName>
        <fullName evidence="2">Uncharacterized protein</fullName>
    </submittedName>
</protein>
<sequence>MILFAVGHAAAELTMGAADDEERGHGYLCRWRLLHTAGSDGNLLLFDSKKRACSKQAALIPCGHHFQMALFDWVHDAGQLIIIMGYQIANLQQEIKALKLRGGPEAVATAEERAANLEREVEKLKAERDEALQWLEAFDKELNDARGVKATERIMSQSA</sequence>